<name>A0A350H8J4_UNCW3</name>
<dbReference type="InterPro" id="IPR026444">
    <property type="entry name" value="Secre_tail"/>
</dbReference>
<dbReference type="InterPro" id="IPR025965">
    <property type="entry name" value="FlgD/Vpr_Ig-like"/>
</dbReference>
<gene>
    <name evidence="2" type="ORF">DCW38_01595</name>
</gene>
<organism evidence="2 3">
    <name type="scientific">candidate division WOR-3 bacterium</name>
    <dbReference type="NCBI Taxonomy" id="2052148"/>
    <lineage>
        <taxon>Bacteria</taxon>
        <taxon>Bacteria division WOR-3</taxon>
    </lineage>
</organism>
<dbReference type="EMBL" id="DMZY01000050">
    <property type="protein sequence ID" value="HAV91860.1"/>
    <property type="molecule type" value="Genomic_DNA"/>
</dbReference>
<comment type="caution">
    <text evidence="2">The sequence shown here is derived from an EMBL/GenBank/DDBJ whole genome shotgun (WGS) entry which is preliminary data.</text>
</comment>
<reference evidence="2 3" key="1">
    <citation type="journal article" date="2018" name="Nat. Biotechnol.">
        <title>A standardized bacterial taxonomy based on genome phylogeny substantially revises the tree of life.</title>
        <authorList>
            <person name="Parks D.H."/>
            <person name="Chuvochina M."/>
            <person name="Waite D.W."/>
            <person name="Rinke C."/>
            <person name="Skarshewski A."/>
            <person name="Chaumeil P.A."/>
            <person name="Hugenholtz P."/>
        </authorList>
    </citation>
    <scope>NUCLEOTIDE SEQUENCE [LARGE SCALE GENOMIC DNA]</scope>
    <source>
        <strain evidence="2">UBA9956</strain>
    </source>
</reference>
<evidence type="ECO:0000313" key="2">
    <source>
        <dbReference type="EMBL" id="HAV91860.1"/>
    </source>
</evidence>
<evidence type="ECO:0000313" key="3">
    <source>
        <dbReference type="Proteomes" id="UP000264062"/>
    </source>
</evidence>
<dbReference type="Gene3D" id="2.60.40.4070">
    <property type="match status" value="1"/>
</dbReference>
<dbReference type="Proteomes" id="UP000264062">
    <property type="component" value="Unassembled WGS sequence"/>
</dbReference>
<dbReference type="Pfam" id="PF13860">
    <property type="entry name" value="FlgD_ig"/>
    <property type="match status" value="1"/>
</dbReference>
<feature type="domain" description="FlgD/Vpr Ig-like" evidence="1">
    <location>
        <begin position="48"/>
        <end position="106"/>
    </location>
</feature>
<dbReference type="AlphaFoldDB" id="A0A350H8J4"/>
<dbReference type="NCBIfam" id="TIGR04183">
    <property type="entry name" value="Por_Secre_tail"/>
    <property type="match status" value="1"/>
</dbReference>
<accession>A0A350H8J4</accession>
<protein>
    <recommendedName>
        <fullName evidence="1">FlgD/Vpr Ig-like domain-containing protein</fullName>
    </recommendedName>
</protein>
<proteinExistence type="predicted"/>
<sequence>NSGIKTYIMTVSSTNGVVGIFKKNSPDKFSISAPFPNPMKNSASMKFSLSASELITATIYDKTGRTVKNIFKGQLSAGSYILKFDGTDNLGKELPSGMYMFVISSKECIKGVKSLIKL</sequence>
<evidence type="ECO:0000259" key="1">
    <source>
        <dbReference type="Pfam" id="PF13860"/>
    </source>
</evidence>
<feature type="non-terminal residue" evidence="2">
    <location>
        <position position="1"/>
    </location>
</feature>